<feature type="coiled-coil region" evidence="1">
    <location>
        <begin position="19"/>
        <end position="84"/>
    </location>
</feature>
<dbReference type="Proteomes" id="UP000725649">
    <property type="component" value="Unassembled WGS sequence"/>
</dbReference>
<dbReference type="EMBL" id="SUVG01000003">
    <property type="protein sequence ID" value="MBE6421076.1"/>
    <property type="molecule type" value="Genomic_DNA"/>
</dbReference>
<comment type="caution">
    <text evidence="2">The sequence shown here is derived from an EMBL/GenBank/DDBJ whole genome shotgun (WGS) entry which is preliminary data.</text>
</comment>
<evidence type="ECO:0000313" key="2">
    <source>
        <dbReference type="EMBL" id="MBE6421076.1"/>
    </source>
</evidence>
<gene>
    <name evidence="2" type="ORF">E7027_02915</name>
</gene>
<accession>A0A928HFW5</accession>
<reference evidence="2" key="1">
    <citation type="submission" date="2019-04" db="EMBL/GenBank/DDBJ databases">
        <title>Evolution of Biomass-Degrading Anaerobic Consortia Revealed by Metagenomics.</title>
        <authorList>
            <person name="Peng X."/>
        </authorList>
    </citation>
    <scope>NUCLEOTIDE SEQUENCE</scope>
    <source>
        <strain evidence="2">SIG66</strain>
    </source>
</reference>
<dbReference type="AlphaFoldDB" id="A0A928HFW5"/>
<evidence type="ECO:0008006" key="4">
    <source>
        <dbReference type="Google" id="ProtNLM"/>
    </source>
</evidence>
<proteinExistence type="predicted"/>
<name>A0A928HFW5_9BACT</name>
<sequence length="86" mass="10040">MQEKLKQLELLVMQSLARQKDLQGENASLKARLRNLENGVDKLKETEAELREIKEWKKNAQAVLRRLSGRLEKEIAKAQEEEKKIV</sequence>
<organism evidence="2 3">
    <name type="scientific">Candidatus Avelusimicrobium gallicola</name>
    <dbReference type="NCBI Taxonomy" id="2562704"/>
    <lineage>
        <taxon>Bacteria</taxon>
        <taxon>Pseudomonadati</taxon>
        <taxon>Elusimicrobiota</taxon>
        <taxon>Elusimicrobia</taxon>
        <taxon>Elusimicrobiales</taxon>
        <taxon>Elusimicrobiaceae</taxon>
        <taxon>Candidatus Avelusimicrobium</taxon>
    </lineage>
</organism>
<evidence type="ECO:0000313" key="3">
    <source>
        <dbReference type="Proteomes" id="UP000725649"/>
    </source>
</evidence>
<evidence type="ECO:0000256" key="1">
    <source>
        <dbReference type="SAM" id="Coils"/>
    </source>
</evidence>
<protein>
    <recommendedName>
        <fullName evidence="4">Cell division protein ZapB</fullName>
    </recommendedName>
</protein>
<keyword evidence="1" id="KW-0175">Coiled coil</keyword>